<evidence type="ECO:0000313" key="4">
    <source>
        <dbReference type="EMBL" id="MBP2318672.1"/>
    </source>
</evidence>
<dbReference type="InterPro" id="IPR001466">
    <property type="entry name" value="Beta-lactam-related"/>
</dbReference>
<dbReference type="InterPro" id="IPR050491">
    <property type="entry name" value="AmpC-like"/>
</dbReference>
<comment type="caution">
    <text evidence="4">The sequence shown here is derived from an EMBL/GenBank/DDBJ whole genome shotgun (WGS) entry which is preliminary data.</text>
</comment>
<dbReference type="Proteomes" id="UP001519331">
    <property type="component" value="Unassembled WGS sequence"/>
</dbReference>
<sequence length="353" mass="37810">MHRPALRTSAPLVFGALLLTSCTQAPEPEAVEEPVDQASLEEFLNEHDDVLAEEAVVMVLRDGQTHTASTSGADEDTVFELASLSKPMTGMLLADAVERGEVDLDDPVQDHLTELEGTEAGEVTLEELATHTAGLPLVPEADGFAEQDRQARNAGENPYTVTTEELIGLAAEQDVGERGRYVYSNLGIALLGHALAEQAGTSYDQLLRQRLTGPLDMEDTTTSDAEGHPSDEDLIQGYDNTGEVEDFGSAAFSPASASRGTPQDYLRLIEGIFDETAPGSQAVEPSEIHPEMGLGWHLEPEGYAWHNGISNGYATLAALDPETETAVVLFSNYGQENSVLGMDLLEDILDAAD</sequence>
<feature type="domain" description="Beta-lactamase-related" evidence="3">
    <location>
        <begin position="55"/>
        <end position="338"/>
    </location>
</feature>
<protein>
    <submittedName>
        <fullName evidence="4">CubicO group peptidase (Beta-lactamase class C family)</fullName>
    </submittedName>
</protein>
<organism evidence="4 5">
    <name type="scientific">Nesterenkonia lacusekhoensis</name>
    <dbReference type="NCBI Taxonomy" id="150832"/>
    <lineage>
        <taxon>Bacteria</taxon>
        <taxon>Bacillati</taxon>
        <taxon>Actinomycetota</taxon>
        <taxon>Actinomycetes</taxon>
        <taxon>Micrococcales</taxon>
        <taxon>Micrococcaceae</taxon>
        <taxon>Nesterenkonia</taxon>
    </lineage>
</organism>
<feature type="chain" id="PRO_5047447941" evidence="2">
    <location>
        <begin position="26"/>
        <end position="353"/>
    </location>
</feature>
<keyword evidence="5" id="KW-1185">Reference proteome</keyword>
<dbReference type="PANTHER" id="PTHR46825:SF8">
    <property type="entry name" value="BETA-LACTAMASE-RELATED"/>
    <property type="match status" value="1"/>
</dbReference>
<evidence type="ECO:0000256" key="1">
    <source>
        <dbReference type="SAM" id="MobiDB-lite"/>
    </source>
</evidence>
<dbReference type="Pfam" id="PF00144">
    <property type="entry name" value="Beta-lactamase"/>
    <property type="match status" value="1"/>
</dbReference>
<feature type="region of interest" description="Disordered" evidence="1">
    <location>
        <begin position="216"/>
        <end position="239"/>
    </location>
</feature>
<evidence type="ECO:0000313" key="5">
    <source>
        <dbReference type="Proteomes" id="UP001519331"/>
    </source>
</evidence>
<proteinExistence type="predicted"/>
<dbReference type="InterPro" id="IPR012338">
    <property type="entry name" value="Beta-lactam/transpept-like"/>
</dbReference>
<name>A0ABS4T2I5_9MICC</name>
<gene>
    <name evidence="4" type="ORF">JOF45_001691</name>
</gene>
<dbReference type="PANTHER" id="PTHR46825">
    <property type="entry name" value="D-ALANYL-D-ALANINE-CARBOXYPEPTIDASE/ENDOPEPTIDASE AMPH"/>
    <property type="match status" value="1"/>
</dbReference>
<dbReference type="PROSITE" id="PS51257">
    <property type="entry name" value="PROKAR_LIPOPROTEIN"/>
    <property type="match status" value="1"/>
</dbReference>
<dbReference type="RefSeq" id="WP_210049083.1">
    <property type="nucleotide sequence ID" value="NZ_JAGINX010000001.1"/>
</dbReference>
<evidence type="ECO:0000259" key="3">
    <source>
        <dbReference type="Pfam" id="PF00144"/>
    </source>
</evidence>
<dbReference type="EMBL" id="JAGINX010000001">
    <property type="protein sequence ID" value="MBP2318672.1"/>
    <property type="molecule type" value="Genomic_DNA"/>
</dbReference>
<reference evidence="4 5" key="1">
    <citation type="submission" date="2021-03" db="EMBL/GenBank/DDBJ databases">
        <title>Sequencing the genomes of 1000 actinobacteria strains.</title>
        <authorList>
            <person name="Klenk H.-P."/>
        </authorList>
    </citation>
    <scope>NUCLEOTIDE SEQUENCE [LARGE SCALE GENOMIC DNA]</scope>
    <source>
        <strain evidence="4 5">DSM 12544</strain>
    </source>
</reference>
<evidence type="ECO:0000256" key="2">
    <source>
        <dbReference type="SAM" id="SignalP"/>
    </source>
</evidence>
<accession>A0ABS4T2I5</accession>
<dbReference type="SUPFAM" id="SSF56601">
    <property type="entry name" value="beta-lactamase/transpeptidase-like"/>
    <property type="match status" value="1"/>
</dbReference>
<keyword evidence="2" id="KW-0732">Signal</keyword>
<dbReference type="Gene3D" id="3.40.710.10">
    <property type="entry name" value="DD-peptidase/beta-lactamase superfamily"/>
    <property type="match status" value="1"/>
</dbReference>
<feature type="signal peptide" evidence="2">
    <location>
        <begin position="1"/>
        <end position="25"/>
    </location>
</feature>